<evidence type="ECO:0000256" key="1">
    <source>
        <dbReference type="ARBA" id="ARBA00009528"/>
    </source>
</evidence>
<dbReference type="RefSeq" id="XP_018015324.1">
    <property type="nucleotide sequence ID" value="XM_018159835.2"/>
</dbReference>
<dbReference type="PANTHER" id="PTHR11963">
    <property type="entry name" value="LEUCINE AMINOPEPTIDASE-RELATED"/>
    <property type="match status" value="1"/>
</dbReference>
<dbReference type="KEGG" id="hazt:108672203"/>
<sequence>MTSAVSVVQATSLSGEGSDCVVLVTSSLDLLSSINYVAASAPIKTAINDQIALDASAGKAGCVVRVAGVAGARVVYAPTGPLDRDYDDARRWTEAADAGIKRALGCGCSRPLLVVVGPPSWRSAALLAVVGALDAAYVPLEVREARPDKRVKLAQLAVLVAPAVLKLAQQLDAAKSVAKDIGGSDPERMAPPRVEEYVRQVFGQSSCVSVEVVSDDEELCQHYPLFSAVNRCAKGVERHRGIINECVASASGGRSVVRGAQQRGARSLMNALRLRQVEGALCVVRNSVGRDCYVADEIITSRAGVRVRIGNTDAEGRMAMGDVLARMKERALGQPDPHLFTWATLTGHCCLAVGDGYTAIMDNGPAREADVARTVQEAGDAIAEPVEVSTIRREDFSFHAGKSEYEDVLQCNNQPSSRTPRGHQSPAAFLILASGLDKHGRDSATPLKYSHVDIAASSGPFPGLPTGAPLMAFARAFSPELFE</sequence>
<dbReference type="PRINTS" id="PR00481">
    <property type="entry name" value="LAMNOPPTDASE"/>
</dbReference>
<dbReference type="Gene3D" id="3.40.630.10">
    <property type="entry name" value="Zn peptidases"/>
    <property type="match status" value="2"/>
</dbReference>
<dbReference type="GeneID" id="108672203"/>
<organism evidence="6 7">
    <name type="scientific">Hyalella azteca</name>
    <name type="common">Amphipod</name>
    <dbReference type="NCBI Taxonomy" id="294128"/>
    <lineage>
        <taxon>Eukaryota</taxon>
        <taxon>Metazoa</taxon>
        <taxon>Ecdysozoa</taxon>
        <taxon>Arthropoda</taxon>
        <taxon>Crustacea</taxon>
        <taxon>Multicrustacea</taxon>
        <taxon>Malacostraca</taxon>
        <taxon>Eumalacostraca</taxon>
        <taxon>Peracarida</taxon>
        <taxon>Amphipoda</taxon>
        <taxon>Senticaudata</taxon>
        <taxon>Talitrida</taxon>
        <taxon>Talitroidea</taxon>
        <taxon>Hyalellidae</taxon>
        <taxon>Hyalella</taxon>
    </lineage>
</organism>
<dbReference type="InterPro" id="IPR000819">
    <property type="entry name" value="Peptidase_M17_C"/>
</dbReference>
<dbReference type="CTD" id="48450"/>
<dbReference type="PANTHER" id="PTHR11963:SF48">
    <property type="entry name" value="DIPEPTIDASE B, ISOFORM A"/>
    <property type="match status" value="1"/>
</dbReference>
<keyword evidence="3" id="KW-0645">Protease</keyword>
<dbReference type="GO" id="GO:0006508">
    <property type="term" value="P:proteolysis"/>
    <property type="evidence" value="ECO:0007669"/>
    <property type="project" value="UniProtKB-KW"/>
</dbReference>
<evidence type="ECO:0000256" key="2">
    <source>
        <dbReference type="ARBA" id="ARBA00022438"/>
    </source>
</evidence>
<dbReference type="OrthoDB" id="10041421at2759"/>
<dbReference type="PROSITE" id="PS00631">
    <property type="entry name" value="CYTOSOL_AP"/>
    <property type="match status" value="1"/>
</dbReference>
<evidence type="ECO:0000259" key="5">
    <source>
        <dbReference type="PROSITE" id="PS00631"/>
    </source>
</evidence>
<evidence type="ECO:0000256" key="3">
    <source>
        <dbReference type="ARBA" id="ARBA00022670"/>
    </source>
</evidence>
<dbReference type="SUPFAM" id="SSF53187">
    <property type="entry name" value="Zn-dependent exopeptidases"/>
    <property type="match status" value="1"/>
</dbReference>
<dbReference type="OMA" id="ISCFKAP"/>
<feature type="domain" description="Cytosol aminopeptidase" evidence="5">
    <location>
        <begin position="311"/>
        <end position="318"/>
    </location>
</feature>
<dbReference type="InterPro" id="IPR011356">
    <property type="entry name" value="Leucine_aapep/pepB"/>
</dbReference>
<evidence type="ECO:0000256" key="4">
    <source>
        <dbReference type="ARBA" id="ARBA00022801"/>
    </source>
</evidence>
<protein>
    <submittedName>
        <fullName evidence="7">Aminopeptidase W07G4.4</fullName>
    </submittedName>
</protein>
<dbReference type="Pfam" id="PF00883">
    <property type="entry name" value="Peptidase_M17"/>
    <property type="match status" value="1"/>
</dbReference>
<dbReference type="GO" id="GO:0005737">
    <property type="term" value="C:cytoplasm"/>
    <property type="evidence" value="ECO:0007669"/>
    <property type="project" value="InterPro"/>
</dbReference>
<name>A0A8B7NNP0_HYAAZ</name>
<keyword evidence="4" id="KW-0378">Hydrolase</keyword>
<keyword evidence="2 7" id="KW-0031">Aminopeptidase</keyword>
<keyword evidence="6" id="KW-1185">Reference proteome</keyword>
<accession>A0A8B7NNP0</accession>
<evidence type="ECO:0000313" key="7">
    <source>
        <dbReference type="RefSeq" id="XP_018015324.1"/>
    </source>
</evidence>
<dbReference type="Proteomes" id="UP000694843">
    <property type="component" value="Unplaced"/>
</dbReference>
<evidence type="ECO:0000313" key="6">
    <source>
        <dbReference type="Proteomes" id="UP000694843"/>
    </source>
</evidence>
<gene>
    <name evidence="7" type="primary">LOC108672203</name>
</gene>
<dbReference type="AlphaFoldDB" id="A0A8B7NNP0"/>
<dbReference type="GO" id="GO:0030145">
    <property type="term" value="F:manganese ion binding"/>
    <property type="evidence" value="ECO:0007669"/>
    <property type="project" value="InterPro"/>
</dbReference>
<proteinExistence type="inferred from homology"/>
<dbReference type="GO" id="GO:0070006">
    <property type="term" value="F:metalloaminopeptidase activity"/>
    <property type="evidence" value="ECO:0007669"/>
    <property type="project" value="InterPro"/>
</dbReference>
<comment type="similarity">
    <text evidence="1">Belongs to the peptidase M17 family.</text>
</comment>
<reference evidence="7" key="1">
    <citation type="submission" date="2025-08" db="UniProtKB">
        <authorList>
            <consortium name="RefSeq"/>
        </authorList>
    </citation>
    <scope>IDENTIFICATION</scope>
    <source>
        <tissue evidence="7">Whole organism</tissue>
    </source>
</reference>